<gene>
    <name evidence="8" type="primary">topA_5</name>
    <name evidence="8" type="ORF">NCTC10146_00764</name>
</gene>
<geneLocation type="plasmid" evidence="8 9">
    <name>7</name>
</geneLocation>
<dbReference type="PRINTS" id="PR00417">
    <property type="entry name" value="PRTPISMRASEI"/>
</dbReference>
<dbReference type="Gene3D" id="3.40.50.140">
    <property type="match status" value="1"/>
</dbReference>
<accession>A0A449AS02</accession>
<evidence type="ECO:0000256" key="3">
    <source>
        <dbReference type="ARBA" id="ARBA00031985"/>
    </source>
</evidence>
<name>A0A449AS02_9BACT</name>
<dbReference type="InterPro" id="IPR006171">
    <property type="entry name" value="TOPRIM_dom"/>
</dbReference>
<evidence type="ECO:0000256" key="5">
    <source>
        <dbReference type="ARBA" id="ARBA00032877"/>
    </source>
</evidence>
<protein>
    <recommendedName>
        <fullName evidence="5">Omega-protein</fullName>
    </recommendedName>
    <alternativeName>
        <fullName evidence="4">Relaxing enzyme</fullName>
    </alternativeName>
    <alternativeName>
        <fullName evidence="2">Swivelase</fullName>
    </alternativeName>
    <alternativeName>
        <fullName evidence="3">Untwisting enzyme</fullName>
    </alternativeName>
</protein>
<reference evidence="8 9" key="1">
    <citation type="submission" date="2019-01" db="EMBL/GenBank/DDBJ databases">
        <authorList>
            <consortium name="Pathogen Informatics"/>
        </authorList>
    </citation>
    <scope>NUCLEOTIDE SEQUENCE [LARGE SCALE GENOMIC DNA]</scope>
    <source>
        <strain evidence="8 9">NCTC10146</strain>
        <plasmid evidence="9">7</plasmid>
    </source>
</reference>
<dbReference type="PANTHER" id="PTHR42785">
    <property type="entry name" value="DNA TOPOISOMERASE, TYPE IA, CORE"/>
    <property type="match status" value="1"/>
</dbReference>
<keyword evidence="8" id="KW-0614">Plasmid</keyword>
<dbReference type="InterPro" id="IPR013824">
    <property type="entry name" value="Topo_IA_cen_sub1"/>
</dbReference>
<dbReference type="GO" id="GO:0003917">
    <property type="term" value="F:DNA topoisomerase type I (single strand cut, ATP-independent) activity"/>
    <property type="evidence" value="ECO:0007669"/>
    <property type="project" value="InterPro"/>
</dbReference>
<dbReference type="InterPro" id="IPR013497">
    <property type="entry name" value="Topo_IA_cen"/>
</dbReference>
<dbReference type="Pfam" id="PF01131">
    <property type="entry name" value="Topoisom_bac"/>
    <property type="match status" value="1"/>
</dbReference>
<dbReference type="SMART" id="SM00436">
    <property type="entry name" value="TOP1Bc"/>
    <property type="match status" value="1"/>
</dbReference>
<evidence type="ECO:0000259" key="7">
    <source>
        <dbReference type="PROSITE" id="PS52039"/>
    </source>
</evidence>
<dbReference type="InterPro" id="IPR013825">
    <property type="entry name" value="Topo_IA_cen_sub2"/>
</dbReference>
<dbReference type="PANTHER" id="PTHR42785:SF1">
    <property type="entry name" value="DNA TOPOISOMERASE"/>
    <property type="match status" value="1"/>
</dbReference>
<dbReference type="SUPFAM" id="SSF56712">
    <property type="entry name" value="Prokaryotic type I DNA topoisomerase"/>
    <property type="match status" value="1"/>
</dbReference>
<proteinExistence type="predicted"/>
<evidence type="ECO:0000259" key="6">
    <source>
        <dbReference type="PROSITE" id="PS50880"/>
    </source>
</evidence>
<evidence type="ECO:0000256" key="4">
    <source>
        <dbReference type="ARBA" id="ARBA00032235"/>
    </source>
</evidence>
<dbReference type="InterPro" id="IPR023405">
    <property type="entry name" value="Topo_IA_core_domain"/>
</dbReference>
<dbReference type="AlphaFoldDB" id="A0A449AS02"/>
<sequence length="215" mass="24703">MKNLVIVESPNKVSTIKKYLGDEYNVVASVGHFLKMKTDGEYGFGIDLNEWEPRYSLDSTKRKVVNEIKEALKDVDNVYIATDPDREGEGIGQHLVTYFKIKNFKRIKYNEITKDAILKAINNPGELNNGLVDAQKSRRMLDRIIGFRLSNLMKLKFRNAPGIPTAGRVQSIALKLVVDREREIQNFVPESFFKLSAKIENNEVLAYYFNPKGRW</sequence>
<dbReference type="Proteomes" id="UP000290495">
    <property type="component" value="Plasmid 7"/>
</dbReference>
<feature type="domain" description="Toprim" evidence="6">
    <location>
        <begin position="2"/>
        <end position="114"/>
    </location>
</feature>
<dbReference type="Pfam" id="PF01751">
    <property type="entry name" value="Toprim"/>
    <property type="match status" value="1"/>
</dbReference>
<dbReference type="Gene3D" id="2.70.20.10">
    <property type="entry name" value="Topoisomerase I, domain 3"/>
    <property type="match status" value="1"/>
</dbReference>
<dbReference type="Gene3D" id="1.10.460.10">
    <property type="entry name" value="Topoisomerase I, domain 2"/>
    <property type="match status" value="1"/>
</dbReference>
<evidence type="ECO:0000313" key="9">
    <source>
        <dbReference type="Proteomes" id="UP000290495"/>
    </source>
</evidence>
<keyword evidence="1 8" id="KW-0413">Isomerase</keyword>
<dbReference type="InterPro" id="IPR000380">
    <property type="entry name" value="Topo_IA"/>
</dbReference>
<dbReference type="PROSITE" id="PS50880">
    <property type="entry name" value="TOPRIM"/>
    <property type="match status" value="1"/>
</dbReference>
<dbReference type="PROSITE" id="PS52039">
    <property type="entry name" value="TOPO_IA_2"/>
    <property type="match status" value="1"/>
</dbReference>
<dbReference type="InterPro" id="IPR003601">
    <property type="entry name" value="Topo_IA_2"/>
</dbReference>
<dbReference type="SMART" id="SM00493">
    <property type="entry name" value="TOPRIM"/>
    <property type="match status" value="1"/>
</dbReference>
<feature type="domain" description="Topo IA-type catalytic" evidence="7">
    <location>
        <begin position="128"/>
        <end position="215"/>
    </location>
</feature>
<evidence type="ECO:0000256" key="2">
    <source>
        <dbReference type="ARBA" id="ARBA00030003"/>
    </source>
</evidence>
<evidence type="ECO:0000256" key="1">
    <source>
        <dbReference type="ARBA" id="ARBA00023235"/>
    </source>
</evidence>
<evidence type="ECO:0000313" key="8">
    <source>
        <dbReference type="EMBL" id="VEU69271.1"/>
    </source>
</evidence>
<dbReference type="EMBL" id="LR215016">
    <property type="protein sequence ID" value="VEU69271.1"/>
    <property type="molecule type" value="Genomic_DNA"/>
</dbReference>
<dbReference type="GO" id="GO:0003677">
    <property type="term" value="F:DNA binding"/>
    <property type="evidence" value="ECO:0007669"/>
    <property type="project" value="InterPro"/>
</dbReference>
<dbReference type="GO" id="GO:0006265">
    <property type="term" value="P:DNA topological change"/>
    <property type="evidence" value="ECO:0007669"/>
    <property type="project" value="InterPro"/>
</dbReference>
<organism evidence="8 9">
    <name type="scientific">Mycoplasmopsis canis</name>
    <dbReference type="NCBI Taxonomy" id="29555"/>
    <lineage>
        <taxon>Bacteria</taxon>
        <taxon>Bacillati</taxon>
        <taxon>Mycoplasmatota</taxon>
        <taxon>Mycoplasmoidales</taxon>
        <taxon>Metamycoplasmataceae</taxon>
        <taxon>Mycoplasmopsis</taxon>
    </lineage>
</organism>